<feature type="domain" description="Sororin C-terminal region" evidence="7">
    <location>
        <begin position="199"/>
        <end position="222"/>
    </location>
</feature>
<feature type="compositionally biased region" description="Low complexity" evidence="6">
    <location>
        <begin position="48"/>
        <end position="73"/>
    </location>
</feature>
<dbReference type="Pfam" id="PF25220">
    <property type="entry name" value="Sororin_C"/>
    <property type="match status" value="1"/>
</dbReference>
<reference evidence="8" key="1">
    <citation type="submission" date="2023-05" db="EMBL/GenBank/DDBJ databases">
        <title>Genome and transcriptome analyses reveal genes involved in the formation of fine ridges on petal epidermal cells in Hibiscus trionum.</title>
        <authorList>
            <person name="Koshimizu S."/>
            <person name="Masuda S."/>
            <person name="Ishii T."/>
            <person name="Shirasu K."/>
            <person name="Hoshino A."/>
            <person name="Arita M."/>
        </authorList>
    </citation>
    <scope>NUCLEOTIDE SEQUENCE</scope>
    <source>
        <strain evidence="8">Hamamatsu line</strain>
    </source>
</reference>
<keyword evidence="4" id="KW-0131">Cell cycle</keyword>
<dbReference type="EMBL" id="BSYR01000021">
    <property type="protein sequence ID" value="GMI86187.1"/>
    <property type="molecule type" value="Genomic_DNA"/>
</dbReference>
<dbReference type="AlphaFoldDB" id="A0A9W7I031"/>
<evidence type="ECO:0000256" key="4">
    <source>
        <dbReference type="ARBA" id="ARBA00023306"/>
    </source>
</evidence>
<evidence type="ECO:0000313" key="9">
    <source>
        <dbReference type="Proteomes" id="UP001165190"/>
    </source>
</evidence>
<evidence type="ECO:0000259" key="7">
    <source>
        <dbReference type="Pfam" id="PF25220"/>
    </source>
</evidence>
<dbReference type="PANTHER" id="PTHR35740:SF1">
    <property type="entry name" value="OS12G0111700 PROTEIN"/>
    <property type="match status" value="1"/>
</dbReference>
<feature type="compositionally biased region" description="Polar residues" evidence="6">
    <location>
        <begin position="29"/>
        <end position="47"/>
    </location>
</feature>
<evidence type="ECO:0000256" key="5">
    <source>
        <dbReference type="ARBA" id="ARBA00093465"/>
    </source>
</evidence>
<name>A0A9W7I031_HIBTR</name>
<gene>
    <name evidence="8" type="ORF">HRI_002288100</name>
</gene>
<feature type="region of interest" description="Disordered" evidence="6">
    <location>
        <begin position="1"/>
        <end position="126"/>
    </location>
</feature>
<dbReference type="GO" id="GO:0005634">
    <property type="term" value="C:nucleus"/>
    <property type="evidence" value="ECO:0007669"/>
    <property type="project" value="UniProtKB-SubCell"/>
</dbReference>
<evidence type="ECO:0000256" key="1">
    <source>
        <dbReference type="ARBA" id="ARBA00022618"/>
    </source>
</evidence>
<evidence type="ECO:0000256" key="3">
    <source>
        <dbReference type="ARBA" id="ARBA00023242"/>
    </source>
</evidence>
<protein>
    <recommendedName>
        <fullName evidence="7">Sororin C-terminal region domain-containing protein</fullName>
    </recommendedName>
</protein>
<keyword evidence="9" id="KW-1185">Reference proteome</keyword>
<feature type="compositionally biased region" description="Acidic residues" evidence="6">
    <location>
        <begin position="1"/>
        <end position="10"/>
    </location>
</feature>
<comment type="similarity">
    <text evidence="5">Belongs to the sororin family.</text>
</comment>
<keyword evidence="2" id="KW-0498">Mitosis</keyword>
<keyword evidence="3" id="KW-0539">Nucleus</keyword>
<evidence type="ECO:0000256" key="6">
    <source>
        <dbReference type="SAM" id="MobiDB-lite"/>
    </source>
</evidence>
<evidence type="ECO:0000313" key="8">
    <source>
        <dbReference type="EMBL" id="GMI86187.1"/>
    </source>
</evidence>
<dbReference type="GO" id="GO:0051301">
    <property type="term" value="P:cell division"/>
    <property type="evidence" value="ECO:0007669"/>
    <property type="project" value="UniProtKB-KW"/>
</dbReference>
<comment type="caution">
    <text evidence="8">The sequence shown here is derived from an EMBL/GenBank/DDBJ whole genome shotgun (WGS) entry which is preliminary data.</text>
</comment>
<accession>A0A9W7I031</accession>
<dbReference type="PANTHER" id="PTHR35740">
    <property type="entry name" value="OS12G0111700 PROTEIN"/>
    <property type="match status" value="1"/>
</dbReference>
<dbReference type="OrthoDB" id="1903589at2759"/>
<evidence type="ECO:0000256" key="2">
    <source>
        <dbReference type="ARBA" id="ARBA00022776"/>
    </source>
</evidence>
<sequence>MGIESEEFSEQMEATKSRRKPSKRKPFTDLSNITPSSPQSSIKPQTRSSHSPPLKSLLNNNNNPNADLNSNSNFTATGSPVNDNVNNVKKNKKDKVKGPSNTANPSSTLSLPPKTPSVSGDGDSVFPELSTVYKRRNTAEKRKNKGKEIMEPLSCPLETRMPNLREKTYGDGDIGLSKSCPLPCRKKQRREVNASKHELPQDFIDKQRAYFAEIDAFELEEEVASADELE</sequence>
<dbReference type="Proteomes" id="UP001165190">
    <property type="component" value="Unassembled WGS sequence"/>
</dbReference>
<dbReference type="InterPro" id="IPR057337">
    <property type="entry name" value="Sororin_C"/>
</dbReference>
<organism evidence="8 9">
    <name type="scientific">Hibiscus trionum</name>
    <name type="common">Flower of an hour</name>
    <dbReference type="NCBI Taxonomy" id="183268"/>
    <lineage>
        <taxon>Eukaryota</taxon>
        <taxon>Viridiplantae</taxon>
        <taxon>Streptophyta</taxon>
        <taxon>Embryophyta</taxon>
        <taxon>Tracheophyta</taxon>
        <taxon>Spermatophyta</taxon>
        <taxon>Magnoliopsida</taxon>
        <taxon>eudicotyledons</taxon>
        <taxon>Gunneridae</taxon>
        <taxon>Pentapetalae</taxon>
        <taxon>rosids</taxon>
        <taxon>malvids</taxon>
        <taxon>Malvales</taxon>
        <taxon>Malvaceae</taxon>
        <taxon>Malvoideae</taxon>
        <taxon>Hibiscus</taxon>
    </lineage>
</organism>
<keyword evidence="1" id="KW-0132">Cell division</keyword>
<proteinExistence type="inferred from homology"/>